<dbReference type="GO" id="GO:0008982">
    <property type="term" value="F:protein-N(PI)-phosphohistidine-sugar phosphotransferase activity"/>
    <property type="evidence" value="ECO:0007669"/>
    <property type="project" value="InterPro"/>
</dbReference>
<organism evidence="16 17">
    <name type="scientific">Pediococcus stilesii</name>
    <dbReference type="NCBI Taxonomy" id="331679"/>
    <lineage>
        <taxon>Bacteria</taxon>
        <taxon>Bacillati</taxon>
        <taxon>Bacillota</taxon>
        <taxon>Bacilli</taxon>
        <taxon>Lactobacillales</taxon>
        <taxon>Lactobacillaceae</taxon>
        <taxon>Pediococcus</taxon>
    </lineage>
</organism>
<dbReference type="PROSITE" id="PS51103">
    <property type="entry name" value="PTS_EIIC_TYPE_1"/>
    <property type="match status" value="1"/>
</dbReference>
<feature type="domain" description="PTS EIIC type-1" evidence="15">
    <location>
        <begin position="305"/>
        <end position="649"/>
    </location>
</feature>
<feature type="transmembrane region" description="Helical" evidence="12">
    <location>
        <begin position="511"/>
        <end position="532"/>
    </location>
</feature>
<accession>A0A5R9BYM2</accession>
<dbReference type="PANTHER" id="PTHR30175:SF1">
    <property type="entry name" value="PTS SYSTEM ARBUTIN-, CELLOBIOSE-, AND SALICIN-SPECIFIC EIIBC COMPONENT-RELATED"/>
    <property type="match status" value="1"/>
</dbReference>
<evidence type="ECO:0000259" key="15">
    <source>
        <dbReference type="PROSITE" id="PS51103"/>
    </source>
</evidence>
<evidence type="ECO:0000259" key="13">
    <source>
        <dbReference type="PROSITE" id="PS51093"/>
    </source>
</evidence>
<dbReference type="GO" id="GO:0015771">
    <property type="term" value="P:trehalose transport"/>
    <property type="evidence" value="ECO:0007669"/>
    <property type="project" value="TreeGrafter"/>
</dbReference>
<dbReference type="Gene3D" id="2.70.70.10">
    <property type="entry name" value="Glucose Permease (Domain IIA)"/>
    <property type="match status" value="1"/>
</dbReference>
<keyword evidence="9 12" id="KW-1133">Transmembrane helix</keyword>
<keyword evidence="10 12" id="KW-0472">Membrane</keyword>
<keyword evidence="8" id="KW-0418">Kinase</keyword>
<feature type="transmembrane region" description="Helical" evidence="12">
    <location>
        <begin position="427"/>
        <end position="447"/>
    </location>
</feature>
<dbReference type="GO" id="GO:0009401">
    <property type="term" value="P:phosphoenolpyruvate-dependent sugar phosphotransferase system"/>
    <property type="evidence" value="ECO:0007669"/>
    <property type="project" value="UniProtKB-KW"/>
</dbReference>
<feature type="domain" description="PTS EIIB type-1" evidence="14">
    <location>
        <begin position="176"/>
        <end position="258"/>
    </location>
</feature>
<dbReference type="CDD" id="cd00212">
    <property type="entry name" value="PTS_IIB_glc"/>
    <property type="match status" value="1"/>
</dbReference>
<dbReference type="EMBL" id="VBTH01000003">
    <property type="protein sequence ID" value="TLQ05150.1"/>
    <property type="molecule type" value="Genomic_DNA"/>
</dbReference>
<feature type="transmembrane region" description="Helical" evidence="12">
    <location>
        <begin position="569"/>
        <end position="595"/>
    </location>
</feature>
<dbReference type="PROSITE" id="PS51093">
    <property type="entry name" value="PTS_EIIA_TYPE_1"/>
    <property type="match status" value="1"/>
</dbReference>
<evidence type="ECO:0000313" key="16">
    <source>
        <dbReference type="EMBL" id="TLQ05150.1"/>
    </source>
</evidence>
<evidence type="ECO:0000256" key="8">
    <source>
        <dbReference type="ARBA" id="ARBA00022777"/>
    </source>
</evidence>
<evidence type="ECO:0000313" key="17">
    <source>
        <dbReference type="Proteomes" id="UP000305541"/>
    </source>
</evidence>
<keyword evidence="6" id="KW-0598">Phosphotransferase system</keyword>
<feature type="transmembrane region" description="Helical" evidence="12">
    <location>
        <begin position="331"/>
        <end position="352"/>
    </location>
</feature>
<proteinExistence type="predicted"/>
<feature type="transmembrane region" description="Helical" evidence="12">
    <location>
        <begin position="287"/>
        <end position="311"/>
    </location>
</feature>
<feature type="transmembrane region" description="Helical" evidence="12">
    <location>
        <begin position="477"/>
        <end position="496"/>
    </location>
</feature>
<dbReference type="InterPro" id="IPR001996">
    <property type="entry name" value="PTS_IIB_1"/>
</dbReference>
<evidence type="ECO:0000256" key="4">
    <source>
        <dbReference type="ARBA" id="ARBA00022597"/>
    </source>
</evidence>
<dbReference type="Pfam" id="PF02378">
    <property type="entry name" value="PTS_EIIC"/>
    <property type="match status" value="1"/>
</dbReference>
<dbReference type="AlphaFoldDB" id="A0A5R9BYM2"/>
<dbReference type="GO" id="GO:0005886">
    <property type="term" value="C:plasma membrane"/>
    <property type="evidence" value="ECO:0007669"/>
    <property type="project" value="UniProtKB-SubCell"/>
</dbReference>
<dbReference type="Pfam" id="PF00358">
    <property type="entry name" value="PTS_EIIA_1"/>
    <property type="match status" value="1"/>
</dbReference>
<evidence type="ECO:0000256" key="9">
    <source>
        <dbReference type="ARBA" id="ARBA00022989"/>
    </source>
</evidence>
<evidence type="ECO:0000256" key="12">
    <source>
        <dbReference type="SAM" id="Phobius"/>
    </source>
</evidence>
<name>A0A5R9BYM2_9LACO</name>
<dbReference type="NCBIfam" id="TIGR00830">
    <property type="entry name" value="PTBA"/>
    <property type="match status" value="1"/>
</dbReference>
<feature type="transmembrane region" description="Helical" evidence="12">
    <location>
        <begin position="364"/>
        <end position="383"/>
    </location>
</feature>
<dbReference type="RefSeq" id="WP_138473900.1">
    <property type="nucleotide sequence ID" value="NZ_VBTH01000003.1"/>
</dbReference>
<keyword evidence="7 12" id="KW-0812">Transmembrane</keyword>
<evidence type="ECO:0000256" key="10">
    <source>
        <dbReference type="ARBA" id="ARBA00023136"/>
    </source>
</evidence>
<evidence type="ECO:0000256" key="1">
    <source>
        <dbReference type="ARBA" id="ARBA00004651"/>
    </source>
</evidence>
<dbReference type="Pfam" id="PF00367">
    <property type="entry name" value="PTS_EIIB"/>
    <property type="match status" value="1"/>
</dbReference>
<dbReference type="Gene3D" id="3.30.1360.60">
    <property type="entry name" value="Glucose permease domain IIB"/>
    <property type="match status" value="1"/>
</dbReference>
<dbReference type="InterPro" id="IPR013013">
    <property type="entry name" value="PTS_EIIC_1"/>
</dbReference>
<sequence length="658" mass="71190">MAKDDRILELMAPTSGKAMPLEQVKDPIFSQKMMGDGIGIEPDDGGISAPISGRVEMIADTKHAIGFVGPGNVQVLIHLGIDTVELKGEPYEFDVKVGDTVNAGDEIGSWNLQKVRDAHKQTTVMMVITNTKDVLKKLELESEIAEAGKPIVKIELKEETEPKYSVDVEANEDRFSRIARQVISDVGGKDNINSVIHCISRLRFYLKDENIPKDDEIRNVDGVIDVRRAQGQYQVVIGPEVPDVYEAAINQLGDNFADEEATAKAVSETTPNNSDQRSIWKKMLDGFNSFIGVITGSMSPVIWSLAAAGILKGLLSVLTMPQLGQILQPQSELFVVLNAMGDSAFFFLPILVGYSAAKRIGGNPIIAAVIGGVLVHPTLTALAGKSIGNLGGMNFPMVSYSYSIFPMILAAWLAFKCEGWLKKQLPSYLTMILVPLITVLVVSGITLYITGPVIIGISKWLATGIAWILLRSGWVSGVLIGGFYQLLVIFGLHWGIVPLVANDIATTGHSYLNAIICQTMISQGAAVLAVAIKSRKANLKSLSFAAAISAFCGVTEPAIYGVNLRFRRVFISGLIGSAFGGFITGLFHGNMFGFAGSWIGFASFFDPKNPADLSSFWIFLVSSIVSTIIGFVVAYVWGYSDKMQKESEVERPINPGKK</sequence>
<keyword evidence="2" id="KW-0813">Transport</keyword>
<evidence type="ECO:0000256" key="11">
    <source>
        <dbReference type="PROSITE-ProRule" id="PRU00421"/>
    </source>
</evidence>
<dbReference type="InterPro" id="IPR003352">
    <property type="entry name" value="PTS_EIIC"/>
</dbReference>
<evidence type="ECO:0000256" key="2">
    <source>
        <dbReference type="ARBA" id="ARBA00022448"/>
    </source>
</evidence>
<dbReference type="OrthoDB" id="9769191at2"/>
<dbReference type="PANTHER" id="PTHR30175">
    <property type="entry name" value="PHOSPHOTRANSFERASE SYSTEM TRANSPORT PROTEIN"/>
    <property type="match status" value="1"/>
</dbReference>
<keyword evidence="3" id="KW-1003">Cell membrane</keyword>
<keyword evidence="5" id="KW-0808">Transferase</keyword>
<evidence type="ECO:0000256" key="6">
    <source>
        <dbReference type="ARBA" id="ARBA00022683"/>
    </source>
</evidence>
<evidence type="ECO:0000259" key="14">
    <source>
        <dbReference type="PROSITE" id="PS51098"/>
    </source>
</evidence>
<dbReference type="GO" id="GO:0090589">
    <property type="term" value="F:protein-phosphocysteine-trehalose phosphotransferase system transporter activity"/>
    <property type="evidence" value="ECO:0007669"/>
    <property type="project" value="TreeGrafter"/>
</dbReference>
<protein>
    <submittedName>
        <fullName evidence="16">PTS beta-glucoside transporter subunit EIIBCA</fullName>
    </submittedName>
</protein>
<feature type="transmembrane region" description="Helical" evidence="12">
    <location>
        <begin position="395"/>
        <end position="415"/>
    </location>
</feature>
<dbReference type="Proteomes" id="UP000305541">
    <property type="component" value="Unassembled WGS sequence"/>
</dbReference>
<feature type="active site" description="Phosphocysteine intermediate; for EIIB activity" evidence="11">
    <location>
        <position position="198"/>
    </location>
</feature>
<evidence type="ECO:0000256" key="3">
    <source>
        <dbReference type="ARBA" id="ARBA00022475"/>
    </source>
</evidence>
<feature type="domain" description="PTS EIIA type-1" evidence="13">
    <location>
        <begin position="26"/>
        <end position="130"/>
    </location>
</feature>
<dbReference type="SUPFAM" id="SSF55604">
    <property type="entry name" value="Glucose permease domain IIB"/>
    <property type="match status" value="1"/>
</dbReference>
<dbReference type="InterPro" id="IPR001127">
    <property type="entry name" value="PTS_EIIA_1_perm"/>
</dbReference>
<reference evidence="16 17" key="1">
    <citation type="submission" date="2019-05" db="EMBL/GenBank/DDBJ databases">
        <title>The metagenome of a microbial culture collection derived from dairy environment covers the genomic content of the human microbiome.</title>
        <authorList>
            <person name="Roder T."/>
            <person name="Wuthrich D."/>
            <person name="Sattari Z."/>
            <person name="Von Ah U."/>
            <person name="Bar C."/>
            <person name="Ronchi F."/>
            <person name="Macpherson A.J."/>
            <person name="Ganal-Vonarburg S.C."/>
            <person name="Bruggmann R."/>
            <person name="Vergeres G."/>
        </authorList>
    </citation>
    <scope>NUCLEOTIDE SEQUENCE [LARGE SCALE GENOMIC DNA]</scope>
    <source>
        <strain evidence="16 17">FAM 18815</strain>
    </source>
</reference>
<dbReference type="GO" id="GO:0016301">
    <property type="term" value="F:kinase activity"/>
    <property type="evidence" value="ECO:0007669"/>
    <property type="project" value="UniProtKB-KW"/>
</dbReference>
<feature type="transmembrane region" description="Helical" evidence="12">
    <location>
        <begin position="615"/>
        <end position="637"/>
    </location>
</feature>
<dbReference type="InterPro" id="IPR050558">
    <property type="entry name" value="PTS_Sugar-Specific_Components"/>
</dbReference>
<gene>
    <name evidence="16" type="ORF">FEZ51_02615</name>
</gene>
<evidence type="ECO:0000256" key="7">
    <source>
        <dbReference type="ARBA" id="ARBA00022692"/>
    </source>
</evidence>
<dbReference type="InterPro" id="IPR036878">
    <property type="entry name" value="Glu_permease_IIB"/>
</dbReference>
<dbReference type="SUPFAM" id="SSF51261">
    <property type="entry name" value="Duplicated hybrid motif"/>
    <property type="match status" value="1"/>
</dbReference>
<dbReference type="InterPro" id="IPR011055">
    <property type="entry name" value="Dup_hybrid_motif"/>
</dbReference>
<keyword evidence="4" id="KW-0762">Sugar transport</keyword>
<dbReference type="InterPro" id="IPR018113">
    <property type="entry name" value="PTrfase_EIIB_Cys"/>
</dbReference>
<comment type="subcellular location">
    <subcellularLocation>
        <location evidence="1">Cell membrane</location>
        <topology evidence="1">Multi-pass membrane protein</topology>
    </subcellularLocation>
</comment>
<dbReference type="PROSITE" id="PS51098">
    <property type="entry name" value="PTS_EIIB_TYPE_1"/>
    <property type="match status" value="1"/>
</dbReference>
<comment type="caution">
    <text evidence="16">The sequence shown here is derived from an EMBL/GenBank/DDBJ whole genome shotgun (WGS) entry which is preliminary data.</text>
</comment>
<evidence type="ECO:0000256" key="5">
    <source>
        <dbReference type="ARBA" id="ARBA00022679"/>
    </source>
</evidence>